<protein>
    <submittedName>
        <fullName evidence="2">FAD-dependent oxidoreductase</fullName>
    </submittedName>
</protein>
<dbReference type="PANTHER" id="PTHR40254">
    <property type="entry name" value="BLR0577 PROTEIN"/>
    <property type="match status" value="1"/>
</dbReference>
<dbReference type="Proteomes" id="UP000197050">
    <property type="component" value="Chromosome"/>
</dbReference>
<gene>
    <name evidence="2" type="ORF">CEP68_11295</name>
</gene>
<dbReference type="InterPro" id="IPR038732">
    <property type="entry name" value="HpyO/CreE_NAD-binding"/>
</dbReference>
<name>A0A1Z3U9Z9_BREVE</name>
<dbReference type="Gene3D" id="3.50.50.60">
    <property type="entry name" value="FAD/NAD(P)-binding domain"/>
    <property type="match status" value="2"/>
</dbReference>
<evidence type="ECO:0000259" key="1">
    <source>
        <dbReference type="Pfam" id="PF13454"/>
    </source>
</evidence>
<dbReference type="InterPro" id="IPR052189">
    <property type="entry name" value="L-asp_N-monooxygenase_NS-form"/>
</dbReference>
<reference evidence="3" key="1">
    <citation type="submission" date="2017-06" db="EMBL/GenBank/DDBJ databases">
        <title>FDA dAtabase for Regulatory Grade micrObial Sequences (FDA-ARGOS): Supporting development and validation of Infectious Disease Dx tests.</title>
        <authorList>
            <person name="Minogue T."/>
            <person name="Wolcott M."/>
            <person name="Wasieloski L."/>
            <person name="Aguilar W."/>
            <person name="Moore D."/>
            <person name="Tallon L."/>
            <person name="Sadzewicz L."/>
            <person name="Sengamalay N."/>
            <person name="Ott S."/>
            <person name="Godinez A."/>
            <person name="Nagaraj S."/>
            <person name="Nadendla S."/>
            <person name="Geyer C."/>
            <person name="Sichtig H."/>
        </authorList>
    </citation>
    <scope>NUCLEOTIDE SEQUENCE [LARGE SCALE GENOMIC DNA]</scope>
    <source>
        <strain evidence="3">FDAARGOS_289</strain>
    </source>
</reference>
<dbReference type="PANTHER" id="PTHR40254:SF1">
    <property type="entry name" value="BLR0577 PROTEIN"/>
    <property type="match status" value="1"/>
</dbReference>
<organism evidence="2 3">
    <name type="scientific">Brevundimonas vesicularis</name>
    <name type="common">Pseudomonas vesicularis</name>
    <dbReference type="NCBI Taxonomy" id="41276"/>
    <lineage>
        <taxon>Bacteria</taxon>
        <taxon>Pseudomonadati</taxon>
        <taxon>Pseudomonadota</taxon>
        <taxon>Alphaproteobacteria</taxon>
        <taxon>Caulobacterales</taxon>
        <taxon>Caulobacteraceae</taxon>
        <taxon>Brevundimonas</taxon>
    </lineage>
</organism>
<proteinExistence type="predicted"/>
<sequence>MRVPQQNGPHVAIVGAGFSGLLTAVNLLKASRDVRVTLIERRGVFGPGTAYDTGNPGHLLNVRLDNMSAFPDQPSHLADWLAEQPSWRAQDGFITRGVYGDYLQALLDEALDDAPDRLNLIGAEAQSIDRQDDGWRILTSDGQIAADQVVLALGNLEPASPPGVEDAVRASPAYVENPWRFDPQTARDARNVLLIGSGLTMVDAAITLRRPGRRLTALSRHGLLPRAHATVPPTPYVGAFSGSPAEILRQIRAATAEANWRAVFDRLRHSARDIWRGWSRVERSRFLRHLRPLWDVHRHRLSPGPARDIHSMLAGGELTILAGKLTELKATDVIEVSWRPRGKKRAIKERFDLVVNCTGPLGVISKSTEPMIRDILDKGYGRPDPLGLGLQVDDEGGLLDGAGAPARGLHAIGPLTRGAFWEMTAVPDLRGQARDLAARILSDRP</sequence>
<dbReference type="Pfam" id="PF13454">
    <property type="entry name" value="NAD_binding_9"/>
    <property type="match status" value="1"/>
</dbReference>
<feature type="domain" description="FAD-dependent urate hydroxylase HpyO/Asp monooxygenase CreE-like FAD/NAD(P)-binding" evidence="1">
    <location>
        <begin position="12"/>
        <end position="155"/>
    </location>
</feature>
<dbReference type="EMBL" id="CP022048">
    <property type="protein sequence ID" value="ASE40042.2"/>
    <property type="molecule type" value="Genomic_DNA"/>
</dbReference>
<dbReference type="SUPFAM" id="SSF51905">
    <property type="entry name" value="FAD/NAD(P)-binding domain"/>
    <property type="match status" value="1"/>
</dbReference>
<accession>A0A1Z3U9Z9</accession>
<dbReference type="KEGG" id="bvc:CEP68_11295"/>
<dbReference type="AlphaFoldDB" id="A0A1Z3U9Z9"/>
<dbReference type="InterPro" id="IPR036188">
    <property type="entry name" value="FAD/NAD-bd_sf"/>
</dbReference>
<evidence type="ECO:0000313" key="2">
    <source>
        <dbReference type="EMBL" id="ASE40042.2"/>
    </source>
</evidence>
<evidence type="ECO:0000313" key="3">
    <source>
        <dbReference type="Proteomes" id="UP000197050"/>
    </source>
</evidence>